<sequence length="166" mass="18595">MRHLKVPLFIIIAFILGNLHSQENTYNYSDFRPHEFMEGGVAMDYSTLTEHYFGLEQNFYDSYPKVNNMMSVNDDFHLLNERLNMEYPFKRRRHPLEKTGRILTYIGVPLAIIGGIMVAGADELYYECVNGNCSGDARGGFGVVMLGAGAGLTGTGTALWILGSKK</sequence>
<evidence type="ECO:0000256" key="1">
    <source>
        <dbReference type="SAM" id="Phobius"/>
    </source>
</evidence>
<keyword evidence="1" id="KW-0472">Membrane</keyword>
<keyword evidence="1" id="KW-0812">Transmembrane</keyword>
<proteinExistence type="predicted"/>
<keyword evidence="3" id="KW-1185">Reference proteome</keyword>
<dbReference type="EMBL" id="JAZDDG010000003">
    <property type="protein sequence ID" value="MEE1976010.1"/>
    <property type="molecule type" value="Genomic_DNA"/>
</dbReference>
<evidence type="ECO:0008006" key="4">
    <source>
        <dbReference type="Google" id="ProtNLM"/>
    </source>
</evidence>
<dbReference type="Proteomes" id="UP001356308">
    <property type="component" value="Unassembled WGS sequence"/>
</dbReference>
<reference evidence="2 3" key="1">
    <citation type="submission" date="2024-01" db="EMBL/GenBank/DDBJ databases">
        <title>Maribacter spp. originated from different algae showed divergent polysaccharides utilization ability.</title>
        <authorList>
            <person name="Wang H."/>
            <person name="Wu Y."/>
        </authorList>
    </citation>
    <scope>NUCLEOTIDE SEQUENCE [LARGE SCALE GENOMIC DNA]</scope>
    <source>
        <strain evidence="2 3">PR1</strain>
    </source>
</reference>
<protein>
    <recommendedName>
        <fullName evidence="4">Secreted protein</fullName>
    </recommendedName>
</protein>
<gene>
    <name evidence="2" type="ORF">V1I91_08000</name>
</gene>
<comment type="caution">
    <text evidence="2">The sequence shown here is derived from an EMBL/GenBank/DDBJ whole genome shotgun (WGS) entry which is preliminary data.</text>
</comment>
<feature type="transmembrane region" description="Helical" evidence="1">
    <location>
        <begin position="141"/>
        <end position="162"/>
    </location>
</feature>
<evidence type="ECO:0000313" key="2">
    <source>
        <dbReference type="EMBL" id="MEE1976010.1"/>
    </source>
</evidence>
<keyword evidence="1" id="KW-1133">Transmembrane helix</keyword>
<feature type="transmembrane region" description="Helical" evidence="1">
    <location>
        <begin position="102"/>
        <end position="121"/>
    </location>
</feature>
<name>A0ABU7ISQ5_9FLAO</name>
<dbReference type="RefSeq" id="WP_272650825.1">
    <property type="nucleotide sequence ID" value="NZ_JAZDDG010000003.1"/>
</dbReference>
<accession>A0ABU7ISQ5</accession>
<evidence type="ECO:0000313" key="3">
    <source>
        <dbReference type="Proteomes" id="UP001356308"/>
    </source>
</evidence>
<organism evidence="2 3">
    <name type="scientific">Maribacter cobaltidurans</name>
    <dbReference type="NCBI Taxonomy" id="1178778"/>
    <lineage>
        <taxon>Bacteria</taxon>
        <taxon>Pseudomonadati</taxon>
        <taxon>Bacteroidota</taxon>
        <taxon>Flavobacteriia</taxon>
        <taxon>Flavobacteriales</taxon>
        <taxon>Flavobacteriaceae</taxon>
        <taxon>Maribacter</taxon>
    </lineage>
</organism>